<name>D3S3B3_FERPA</name>
<dbReference type="AlphaFoldDB" id="D3S3B3"/>
<evidence type="ECO:0000313" key="2">
    <source>
        <dbReference type="EMBL" id="ADC64746.1"/>
    </source>
</evidence>
<dbReference type="PaxDb" id="589924-Ferp_0573"/>
<feature type="compositionally biased region" description="Low complexity" evidence="1">
    <location>
        <begin position="112"/>
        <end position="125"/>
    </location>
</feature>
<dbReference type="EMBL" id="CP001899">
    <property type="protein sequence ID" value="ADC64746.1"/>
    <property type="molecule type" value="Genomic_DNA"/>
</dbReference>
<sequence length="161" mass="18662">MAVLVYQISGDLPEPPKSYIESFMSLVLSYRRKTPPDELTRELAYRMLRQRMALLKVVERENIYVVTLQRKSVVVFEIYPPEHNLLPEHDKTDEGEEAEEGAWIKREEMGKEGSNGSGNSKSPVNGKFNGWRYRTIRNLQDVPVEVLKEVVEELSRLIEPE</sequence>
<feature type="region of interest" description="Disordered" evidence="1">
    <location>
        <begin position="85"/>
        <end position="125"/>
    </location>
</feature>
<reference evidence="3" key="1">
    <citation type="submission" date="2010-02" db="EMBL/GenBank/DDBJ databases">
        <title>Complete sequence of Ferroglobus placidus DSM 10642.</title>
        <authorList>
            <consortium name="US DOE Joint Genome Institute"/>
            <person name="Lucas S."/>
            <person name="Copeland A."/>
            <person name="Lapidus A."/>
            <person name="Cheng J.-F."/>
            <person name="Bruce D."/>
            <person name="Goodwin L."/>
            <person name="Pitluck S."/>
            <person name="Saunders E."/>
            <person name="Brettin T."/>
            <person name="Detter J.C."/>
            <person name="Han C."/>
            <person name="Tapia R."/>
            <person name="Larimer F."/>
            <person name="Land M."/>
            <person name="Hauser L."/>
            <person name="Kyrpides N."/>
            <person name="Ivanova N."/>
            <person name="Holmes D."/>
            <person name="Lovley D."/>
            <person name="Kyrpides N."/>
            <person name="Anderson I.J."/>
            <person name="Woyke T."/>
        </authorList>
    </citation>
    <scope>NUCLEOTIDE SEQUENCE [LARGE SCALE GENOMIC DNA]</scope>
    <source>
        <strain evidence="3">DSM 10642 / AEDII12DO</strain>
    </source>
</reference>
<protein>
    <submittedName>
        <fullName evidence="2">Uncharacterized protein</fullName>
    </submittedName>
</protein>
<evidence type="ECO:0000256" key="1">
    <source>
        <dbReference type="SAM" id="MobiDB-lite"/>
    </source>
</evidence>
<evidence type="ECO:0000313" key="3">
    <source>
        <dbReference type="Proteomes" id="UP000002613"/>
    </source>
</evidence>
<proteinExistence type="predicted"/>
<dbReference type="Proteomes" id="UP000002613">
    <property type="component" value="Chromosome"/>
</dbReference>
<keyword evidence="3" id="KW-1185">Reference proteome</keyword>
<dbReference type="HOGENOM" id="CLU_1639900_0_0_2"/>
<feature type="compositionally biased region" description="Basic and acidic residues" evidence="1">
    <location>
        <begin position="102"/>
        <end position="111"/>
    </location>
</feature>
<dbReference type="STRING" id="589924.Ferp_0573"/>
<dbReference type="KEGG" id="fpl:Ferp_0573"/>
<dbReference type="RefSeq" id="WP_012965092.1">
    <property type="nucleotide sequence ID" value="NC_013849.1"/>
</dbReference>
<organism evidence="2 3">
    <name type="scientific">Ferroglobus placidus (strain DSM 10642 / AEDII12DO)</name>
    <dbReference type="NCBI Taxonomy" id="589924"/>
    <lineage>
        <taxon>Archaea</taxon>
        <taxon>Methanobacteriati</taxon>
        <taxon>Methanobacteriota</taxon>
        <taxon>Archaeoglobi</taxon>
        <taxon>Archaeoglobales</taxon>
        <taxon>Archaeoglobaceae</taxon>
        <taxon>Ferroglobus</taxon>
    </lineage>
</organism>
<dbReference type="GeneID" id="8778074"/>
<reference evidence="2 3" key="2">
    <citation type="journal article" date="2011" name="Stand. Genomic Sci.">
        <title>Complete genome sequence of Ferroglobus placidus AEDII12DO.</title>
        <authorList>
            <person name="Anderson I."/>
            <person name="Risso C."/>
            <person name="Holmes D."/>
            <person name="Lucas S."/>
            <person name="Copeland A."/>
            <person name="Lapidus A."/>
            <person name="Cheng J.F."/>
            <person name="Bruce D."/>
            <person name="Goodwin L."/>
            <person name="Pitluck S."/>
            <person name="Saunders E."/>
            <person name="Brettin T."/>
            <person name="Detter J.C."/>
            <person name="Han C."/>
            <person name="Tapia R."/>
            <person name="Larimer F."/>
            <person name="Land M."/>
            <person name="Hauser L."/>
            <person name="Woyke T."/>
            <person name="Lovley D."/>
            <person name="Kyrpides N."/>
            <person name="Ivanova N."/>
        </authorList>
    </citation>
    <scope>NUCLEOTIDE SEQUENCE [LARGE SCALE GENOMIC DNA]</scope>
    <source>
        <strain evidence="3">DSM 10642 / AEDII12DO</strain>
    </source>
</reference>
<gene>
    <name evidence="2" type="ordered locus">Ferp_0573</name>
</gene>
<accession>D3S3B3</accession>